<dbReference type="AlphaFoldDB" id="A0A6L6YI33"/>
<dbReference type="OrthoDB" id="9924825at2"/>
<proteinExistence type="predicted"/>
<sequence>MLIFSRSRSPWVAFAFILVVAVGAFMRFQQSAENEEAQLKIDQAGFVEFKQDLTALKIPEKTLNSRTLFEVYRCGMGSITERNYCAHLGDEFFGSLTDEQKKAIRPILEKHFNKH</sequence>
<dbReference type="Proteomes" id="UP000472580">
    <property type="component" value="Unassembled WGS sequence"/>
</dbReference>
<comment type="caution">
    <text evidence="1">The sequence shown here is derived from an EMBL/GenBank/DDBJ whole genome shotgun (WGS) entry which is preliminary data.</text>
</comment>
<dbReference type="RefSeq" id="WP_160335847.1">
    <property type="nucleotide sequence ID" value="NZ_CALPCR010000006.1"/>
</dbReference>
<dbReference type="EMBL" id="WSRP01000030">
    <property type="protein sequence ID" value="MVX57425.1"/>
    <property type="molecule type" value="Genomic_DNA"/>
</dbReference>
<reference evidence="1 2" key="1">
    <citation type="submission" date="2019-12" db="EMBL/GenBank/DDBJ databases">
        <title>Microbes associate with the intestines of laboratory mice.</title>
        <authorList>
            <person name="Navarre W."/>
            <person name="Wong E."/>
        </authorList>
    </citation>
    <scope>NUCLEOTIDE SEQUENCE [LARGE SCALE GENOMIC DNA]</scope>
    <source>
        <strain evidence="1 2">NM82_D38</strain>
    </source>
</reference>
<evidence type="ECO:0000313" key="2">
    <source>
        <dbReference type="Proteomes" id="UP000472580"/>
    </source>
</evidence>
<accession>A0A6L6YI33</accession>
<name>A0A6L6YI33_9BURK</name>
<gene>
    <name evidence="1" type="ORF">E5987_09475</name>
</gene>
<organism evidence="1 2">
    <name type="scientific">Parasutterella muris</name>
    <dbReference type="NCBI Taxonomy" id="2565572"/>
    <lineage>
        <taxon>Bacteria</taxon>
        <taxon>Pseudomonadati</taxon>
        <taxon>Pseudomonadota</taxon>
        <taxon>Betaproteobacteria</taxon>
        <taxon>Burkholderiales</taxon>
        <taxon>Sutterellaceae</taxon>
        <taxon>Parasutterella</taxon>
    </lineage>
</organism>
<keyword evidence="2" id="KW-1185">Reference proteome</keyword>
<evidence type="ECO:0000313" key="1">
    <source>
        <dbReference type="EMBL" id="MVX57425.1"/>
    </source>
</evidence>
<protein>
    <submittedName>
        <fullName evidence="1">Uncharacterized protein</fullName>
    </submittedName>
</protein>